<sequence>MQKHDDFSAEAQQAAASGDALRAQQLQAQADAVAPAIGFLLLQSDGQLVGGAKELSTAGLLCASKFAMGTQEVSAEIALPAGGGYTIVACTFAPNHEAEFTLTLFSSDSSMEVRSLNGGRVADVTGALREKPGGAKPQGPKGPACRLAPPAAKHDVRQLRDEIGDNGRMNDSQRAELEEAARLETWVENVPMMTIEGQPLSENIKKRRDELVAFARTEAAKNGGLFVDHEFGGHQGEHQPSVYHRGLPVPGMPVVTHWRRPSEFCEKPTLFTNDWEAEGVMQGAVMDNRWLISAINIIAGNREQLDRVFMDKEHGDEGFYVCKIYHDDPFSDDDWQVILVDDRIPCDENGLPAFARNVNPNAFWVMIIEKAYAKFAKNYEAVQGGTVTQGLEDLTGGVPYKLDLEKDGEGGAKSWIPSKQGGGTPDRLWGVIMEKMMSNHVVGCASNTRGQPRTHTEEKGIVLNKAYSMVTGGEFECNKLMRLRIPLDENGEAREWSGKWSDESSAWNSRLRQMLAFSKKSDDGTFWIEYADFCKHFTKIYMCRMLDDLWTRFTVKARWMDATAGGCTNFISWRDNNQWLVTIRQPATKLLIKLVQPDARMSNGHGRHYSNAIGFYILKGNAEPADRKRRKLILKDGDEEDGGDFVFTKEPKFSRQARSLVPFPLVSSGDATTAAERAKCDTEGRGRILSRDKKVPVGLSSSNH</sequence>
<dbReference type="InterPro" id="IPR001300">
    <property type="entry name" value="Peptidase_C2_calpain_cat"/>
</dbReference>
<dbReference type="Gene3D" id="3.90.70.10">
    <property type="entry name" value="Cysteine proteinases"/>
    <property type="match status" value="1"/>
</dbReference>
<dbReference type="SUPFAM" id="SSF49758">
    <property type="entry name" value="Calpain large subunit, middle domain (domain III)"/>
    <property type="match status" value="2"/>
</dbReference>
<feature type="domain" description="Calpain catalytic" evidence="7">
    <location>
        <begin position="225"/>
        <end position="546"/>
    </location>
</feature>
<evidence type="ECO:0000256" key="2">
    <source>
        <dbReference type="ARBA" id="ARBA00022670"/>
    </source>
</evidence>
<dbReference type="Pfam" id="PF00648">
    <property type="entry name" value="Peptidase_C2"/>
    <property type="match status" value="1"/>
</dbReference>
<feature type="region of interest" description="Disordered" evidence="6">
    <location>
        <begin position="669"/>
        <end position="704"/>
    </location>
</feature>
<dbReference type="Pfam" id="PF01067">
    <property type="entry name" value="Calpain_III"/>
    <property type="match status" value="2"/>
</dbReference>
<dbReference type="InterPro" id="IPR038765">
    <property type="entry name" value="Papain-like_cys_pep_sf"/>
</dbReference>
<name>A0A7S4BHM4_CHRCT</name>
<organism evidence="8">
    <name type="scientific">Chrysotila carterae</name>
    <name type="common">Marine alga</name>
    <name type="synonym">Syracosphaera carterae</name>
    <dbReference type="NCBI Taxonomy" id="13221"/>
    <lineage>
        <taxon>Eukaryota</taxon>
        <taxon>Haptista</taxon>
        <taxon>Haptophyta</taxon>
        <taxon>Prymnesiophyceae</taxon>
        <taxon>Isochrysidales</taxon>
        <taxon>Isochrysidaceae</taxon>
        <taxon>Chrysotila</taxon>
    </lineage>
</organism>
<dbReference type="PROSITE" id="PS50203">
    <property type="entry name" value="CALPAIN_CAT"/>
    <property type="match status" value="1"/>
</dbReference>
<protein>
    <recommendedName>
        <fullName evidence="7">Calpain catalytic domain-containing protein</fullName>
    </recommendedName>
</protein>
<evidence type="ECO:0000256" key="6">
    <source>
        <dbReference type="SAM" id="MobiDB-lite"/>
    </source>
</evidence>
<evidence type="ECO:0000313" key="8">
    <source>
        <dbReference type="EMBL" id="CAE0766233.1"/>
    </source>
</evidence>
<proteinExistence type="inferred from homology"/>
<dbReference type="Gene3D" id="2.60.120.380">
    <property type="match status" value="2"/>
</dbReference>
<dbReference type="EMBL" id="HBIZ01029606">
    <property type="protein sequence ID" value="CAE0766233.1"/>
    <property type="molecule type" value="Transcribed_RNA"/>
</dbReference>
<evidence type="ECO:0000259" key="7">
    <source>
        <dbReference type="PROSITE" id="PS50203"/>
    </source>
</evidence>
<evidence type="ECO:0000256" key="4">
    <source>
        <dbReference type="ARBA" id="ARBA00022807"/>
    </source>
</evidence>
<dbReference type="GO" id="GO:0006508">
    <property type="term" value="P:proteolysis"/>
    <property type="evidence" value="ECO:0007669"/>
    <property type="project" value="UniProtKB-KW"/>
</dbReference>
<dbReference type="GO" id="GO:0004198">
    <property type="term" value="F:calcium-dependent cysteine-type endopeptidase activity"/>
    <property type="evidence" value="ECO:0007669"/>
    <property type="project" value="InterPro"/>
</dbReference>
<dbReference type="AlphaFoldDB" id="A0A7S4BHM4"/>
<keyword evidence="2" id="KW-0645">Protease</keyword>
<accession>A0A7S4BHM4</accession>
<evidence type="ECO:0000256" key="5">
    <source>
        <dbReference type="PROSITE-ProRule" id="PRU00239"/>
    </source>
</evidence>
<reference evidence="8" key="1">
    <citation type="submission" date="2021-01" db="EMBL/GenBank/DDBJ databases">
        <authorList>
            <person name="Corre E."/>
            <person name="Pelletier E."/>
            <person name="Niang G."/>
            <person name="Scheremetjew M."/>
            <person name="Finn R."/>
            <person name="Kale V."/>
            <person name="Holt S."/>
            <person name="Cochrane G."/>
            <person name="Meng A."/>
            <person name="Brown T."/>
            <person name="Cohen L."/>
        </authorList>
    </citation>
    <scope>NUCLEOTIDE SEQUENCE</scope>
    <source>
        <strain evidence="8">CCMP645</strain>
    </source>
</reference>
<dbReference type="SMART" id="SM00230">
    <property type="entry name" value="CysPc"/>
    <property type="match status" value="1"/>
</dbReference>
<comment type="caution">
    <text evidence="5">Lacks conserved residue(s) required for the propagation of feature annotation.</text>
</comment>
<keyword evidence="4" id="KW-0788">Thiol protease</keyword>
<dbReference type="PANTHER" id="PTHR10183">
    <property type="entry name" value="CALPAIN"/>
    <property type="match status" value="1"/>
</dbReference>
<keyword evidence="3" id="KW-0378">Hydrolase</keyword>
<dbReference type="InterPro" id="IPR022684">
    <property type="entry name" value="Calpain_cysteine_protease"/>
</dbReference>
<dbReference type="InterPro" id="IPR022682">
    <property type="entry name" value="Calpain_domain_III"/>
</dbReference>
<dbReference type="PRINTS" id="PR00704">
    <property type="entry name" value="CALPAIN"/>
</dbReference>
<comment type="similarity">
    <text evidence="1">Belongs to the peptidase C2 family.</text>
</comment>
<dbReference type="SUPFAM" id="SSF54001">
    <property type="entry name" value="Cysteine proteinases"/>
    <property type="match status" value="1"/>
</dbReference>
<evidence type="ECO:0000256" key="3">
    <source>
        <dbReference type="ARBA" id="ARBA00022801"/>
    </source>
</evidence>
<dbReference type="InterPro" id="IPR036213">
    <property type="entry name" value="Calpain_III_sf"/>
</dbReference>
<evidence type="ECO:0000256" key="1">
    <source>
        <dbReference type="ARBA" id="ARBA00007623"/>
    </source>
</evidence>
<feature type="compositionally biased region" description="Basic and acidic residues" evidence="6">
    <location>
        <begin position="676"/>
        <end position="695"/>
    </location>
</feature>
<gene>
    <name evidence="8" type="ORF">PCAR00345_LOCUS18845</name>
</gene>
<dbReference type="PANTHER" id="PTHR10183:SF379">
    <property type="entry name" value="CALPAIN-5"/>
    <property type="match status" value="1"/>
</dbReference>